<accession>Q8BT41</accession>
<dbReference type="AlphaFoldDB" id="Q8BT41"/>
<dbReference type="EMBL" id="AK021039">
    <property type="protein sequence ID" value="BAC25645.1"/>
    <property type="molecule type" value="mRNA"/>
</dbReference>
<reference evidence="2" key="7">
    <citation type="journal article" date="2005" name="Science">
        <title>The Transcriptional Landscape of the Mammalian Genome.</title>
        <authorList>
            <consortium name="The FANTOM Consortium"/>
            <consortium name="Riken Genome Exploration Research Group and Genome Science Group (Genome Network Project Core Group)"/>
        </authorList>
    </citation>
    <scope>NUCLEOTIDE SEQUENCE</scope>
    <source>
        <strain evidence="2">C57BL/6J</strain>
        <tissue evidence="2">Corpus striatum</tissue>
    </source>
</reference>
<reference evidence="2" key="5">
    <citation type="journal article" date="2001" name="Nature">
        <title>Functional annotation of a full-length mouse cDNA collection.</title>
        <authorList>
            <consortium name="The RIKEN Genome Exploration Research Group Phase II Team and the FANTOM Consortium"/>
        </authorList>
    </citation>
    <scope>NUCLEOTIDE SEQUENCE</scope>
    <source>
        <strain evidence="2">C57BL/6J</strain>
        <tissue evidence="2">Corpus striatum</tissue>
    </source>
</reference>
<organism evidence="2">
    <name type="scientific">Mus musculus</name>
    <name type="common">Mouse</name>
    <dbReference type="NCBI Taxonomy" id="10090"/>
    <lineage>
        <taxon>Eukaryota</taxon>
        <taxon>Metazoa</taxon>
        <taxon>Chordata</taxon>
        <taxon>Craniata</taxon>
        <taxon>Vertebrata</taxon>
        <taxon>Euteleostomi</taxon>
        <taxon>Mammalia</taxon>
        <taxon>Eutheria</taxon>
        <taxon>Euarchontoglires</taxon>
        <taxon>Glires</taxon>
        <taxon>Rodentia</taxon>
        <taxon>Myomorpha</taxon>
        <taxon>Muroidea</taxon>
        <taxon>Muridae</taxon>
        <taxon>Murinae</taxon>
        <taxon>Mus</taxon>
        <taxon>Mus</taxon>
    </lineage>
</organism>
<reference evidence="2" key="6">
    <citation type="journal article" date="2002" name="Nature">
        <title>Analysis of the mouse transcriptome based on functional annotation of 60,770 full-length cDNAs.</title>
        <authorList>
            <consortium name="The FANTOM Consortium and the RIKEN Genome Exploration Research Group Phase I and II Team"/>
        </authorList>
    </citation>
    <scope>NUCLEOTIDE SEQUENCE</scope>
    <source>
        <strain evidence="2">C57BL/6J</strain>
        <tissue evidence="2">Corpus striatum</tissue>
    </source>
</reference>
<dbReference type="MGI" id="MGI:95620">
    <property type="gene designation" value="Gabrb2"/>
</dbReference>
<keyword evidence="1" id="KW-1133">Transmembrane helix</keyword>
<reference evidence="2" key="8">
    <citation type="journal article" date="2005" name="Science">
        <title>Antisense Transcription in the Mammalian Transcriptome.</title>
        <authorList>
            <consortium name="RIKEN Genome Exploration Research Group and Genome Science Group (Genome Network Project Core Group) and the FANTOM Consortium"/>
        </authorList>
    </citation>
    <scope>NUCLEOTIDE SEQUENCE</scope>
    <source>
        <strain evidence="2">C57BL/6J</strain>
        <tissue evidence="2">Corpus striatum</tissue>
    </source>
</reference>
<keyword evidence="1" id="KW-0812">Transmembrane</keyword>
<reference evidence="2" key="4">
    <citation type="submission" date="2000-08" db="EMBL/GenBank/DDBJ databases">
        <authorList>
            <person name="Adachi J."/>
            <person name="Aizawa K."/>
            <person name="Akahira S."/>
            <person name="Akimura T."/>
            <person name="Arai A."/>
            <person name="Aono H."/>
            <person name="Arakawa T."/>
            <person name="Bono H."/>
            <person name="Carninci P."/>
            <person name="Fukuda S."/>
            <person name="Fukunishi Y."/>
            <person name="Furuno M."/>
            <person name="Hanagaki T."/>
            <person name="Hara A."/>
            <person name="Hayatsu N."/>
            <person name="Hiramoto K."/>
            <person name="Hiraoka T."/>
            <person name="Hori F."/>
            <person name="Imotani K."/>
            <person name="Ishii Y."/>
            <person name="Itoh M."/>
            <person name="Izawa M."/>
            <person name="Kasukawa T."/>
            <person name="Kato H."/>
            <person name="Kawai J."/>
            <person name="Kojima Y."/>
            <person name="Konno H."/>
            <person name="Kouda M."/>
            <person name="Koya S."/>
            <person name="Kurihara C."/>
            <person name="Matsuyama T."/>
            <person name="Miyazaki A."/>
            <person name="Nishi K."/>
            <person name="Nomura K."/>
            <person name="Numazaki R."/>
            <person name="Ohno M."/>
            <person name="Okazaki Y."/>
            <person name="Okido T."/>
            <person name="Owa C."/>
            <person name="Saito H."/>
            <person name="Saito R."/>
            <person name="Sakai C."/>
            <person name="Sakai K."/>
            <person name="Sano H."/>
            <person name="Sasaki D."/>
            <person name="Shibata K."/>
            <person name="Shibata Y."/>
            <person name="Shinagawa A."/>
            <person name="Shiraki T."/>
            <person name="Sogabe Y."/>
            <person name="Suzuki H."/>
            <person name="Tagami M."/>
            <person name="Tagawa A."/>
            <person name="Takahashi F."/>
            <person name="Tanaka T."/>
            <person name="Tejima Y."/>
            <person name="Toya T."/>
            <person name="Yamamura T."/>
            <person name="Yasunishi A."/>
            <person name="Yoshida K."/>
            <person name="Yoshino M."/>
            <person name="Muramatsu M."/>
            <person name="Hayashizaki Y."/>
        </authorList>
    </citation>
    <scope>NUCLEOTIDE SEQUENCE</scope>
    <source>
        <strain evidence="2">C57BL/6J</strain>
        <tissue evidence="2">Corpus striatum</tissue>
    </source>
</reference>
<name>Q8BT41_MOUSE</name>
<sequence length="93" mass="10398">MPLPVRSPPSEATPITFHLNQANISISFLFFLILCFSSVVKSPHTSILNTIHSNKVAYNLNSMPLTIFSLHGCLNSSVMELFLHSSELSFYKK</sequence>
<gene>
    <name evidence="3" type="primary">Gabrb2</name>
</gene>
<proteinExistence type="evidence at transcript level"/>
<dbReference type="AGR" id="MGI:95620"/>
<evidence type="ECO:0000313" key="2">
    <source>
        <dbReference type="EMBL" id="BAC25645.1"/>
    </source>
</evidence>
<evidence type="ECO:0000256" key="1">
    <source>
        <dbReference type="SAM" id="Phobius"/>
    </source>
</evidence>
<reference evidence="2" key="3">
    <citation type="journal article" date="2000" name="Genome Res.">
        <title>RIKEN integrated sequence analysis (RISA) system--384-format sequencing pipeline with 384 multicapillary sequencer.</title>
        <authorList>
            <person name="Shibata K."/>
            <person name="Itoh M."/>
            <person name="Aizawa K."/>
            <person name="Nagaoka S."/>
            <person name="Sasaki N."/>
            <person name="Carninci P."/>
            <person name="Konno H."/>
            <person name="Akiyama J."/>
            <person name="Nishi K."/>
            <person name="Kitsunai T."/>
            <person name="Tashiro H."/>
            <person name="Itoh M."/>
            <person name="Sumi N."/>
            <person name="Ishii Y."/>
            <person name="Nakamura S."/>
            <person name="Hazama M."/>
            <person name="Nishine T."/>
            <person name="Harada A."/>
            <person name="Yamamoto R."/>
            <person name="Matsumoto H."/>
            <person name="Sakaguchi S."/>
            <person name="Ikegami T."/>
            <person name="Kashiwagi K."/>
            <person name="Fujiwake S."/>
            <person name="Inoue K."/>
            <person name="Togawa Y."/>
            <person name="Izawa M."/>
            <person name="Ohara E."/>
            <person name="Watahiki M."/>
            <person name="Yoneda Y."/>
            <person name="Ishikawa T."/>
            <person name="Ozawa K."/>
            <person name="Tanaka T."/>
            <person name="Matsuura S."/>
            <person name="Kawai J."/>
            <person name="Okazaki Y."/>
            <person name="Muramatsu M."/>
            <person name="Inoue Y."/>
            <person name="Kira A."/>
            <person name="Hayashizaki Y."/>
        </authorList>
    </citation>
    <scope>NUCLEOTIDE SEQUENCE</scope>
    <source>
        <strain evidence="2">C57BL/6J</strain>
        <tissue evidence="2">Corpus striatum</tissue>
    </source>
</reference>
<reference evidence="2" key="2">
    <citation type="journal article" date="2000" name="Genome Res.">
        <title>Normalization and subtraction of cap-trapper-selected cDNAs to prepare full-length cDNA libraries for rapid discovery of new genes.</title>
        <authorList>
            <person name="Carninci P."/>
            <person name="Shibata Y."/>
            <person name="Hayatsu N."/>
            <person name="Sugahara Y."/>
            <person name="Shibata K."/>
            <person name="Itoh M."/>
            <person name="Konno H."/>
            <person name="Okazaki Y."/>
            <person name="Muramatsu M."/>
            <person name="Hayashizaki Y."/>
        </authorList>
    </citation>
    <scope>NUCLEOTIDE SEQUENCE</scope>
    <source>
        <strain evidence="2">C57BL/6J</strain>
        <tissue evidence="2">Corpus striatum</tissue>
    </source>
</reference>
<protein>
    <submittedName>
        <fullName evidence="2">Uncharacterized protein</fullName>
    </submittedName>
</protein>
<reference evidence="2" key="1">
    <citation type="journal article" date="1999" name="Methods Enzymol.">
        <title>High-efficiency full-length cDNA cloning.</title>
        <authorList>
            <person name="Carninci P."/>
            <person name="Hayashizaki Y."/>
        </authorList>
    </citation>
    <scope>NUCLEOTIDE SEQUENCE</scope>
    <source>
        <strain evidence="2">C57BL/6J</strain>
        <tissue evidence="2">Corpus striatum</tissue>
    </source>
</reference>
<evidence type="ECO:0000313" key="3">
    <source>
        <dbReference type="MGI" id="MGI:95620"/>
    </source>
</evidence>
<keyword evidence="1" id="KW-0472">Membrane</keyword>
<feature type="transmembrane region" description="Helical" evidence="1">
    <location>
        <begin position="20"/>
        <end position="40"/>
    </location>
</feature>